<evidence type="ECO:0000313" key="3">
    <source>
        <dbReference type="EMBL" id="KAK9719369.1"/>
    </source>
</evidence>
<feature type="compositionally biased region" description="Low complexity" evidence="1">
    <location>
        <begin position="1"/>
        <end position="14"/>
    </location>
</feature>
<protein>
    <submittedName>
        <fullName evidence="3">Alcohol dehydrogenase transcription factor Myb/SANT-like</fullName>
    </submittedName>
</protein>
<dbReference type="Proteomes" id="UP001458880">
    <property type="component" value="Unassembled WGS sequence"/>
</dbReference>
<name>A0AAW1KK01_POPJA</name>
<keyword evidence="4" id="KW-1185">Reference proteome</keyword>
<accession>A0AAW1KK01</accession>
<dbReference type="SMART" id="SM00595">
    <property type="entry name" value="MADF"/>
    <property type="match status" value="1"/>
</dbReference>
<sequence>MVESTSSISDSETSFNELPIVEDEPSNESEREVLRNFIEQYENFPELWNASHPHYMNKNKRNLALEKMLESYKAIKPNATREDVRKKINSLRTNYRKEVKKIIKSKRSGIGTDNVYEPSSWVFHCLKFLKVTETPASVSISDNVNQTSLGVETTSTLETTKVLSKFIDKSIVNTIDRVRLGSIDTGLIGLLSIRILSIFLIV</sequence>
<dbReference type="EMBL" id="JASPKY010000220">
    <property type="protein sequence ID" value="KAK9719369.1"/>
    <property type="molecule type" value="Genomic_DNA"/>
</dbReference>
<dbReference type="Pfam" id="PF10545">
    <property type="entry name" value="MADF_DNA_bdg"/>
    <property type="match status" value="1"/>
</dbReference>
<reference evidence="3 4" key="1">
    <citation type="journal article" date="2024" name="BMC Genomics">
        <title>De novo assembly and annotation of Popillia japonica's genome with initial clues to its potential as an invasive pest.</title>
        <authorList>
            <person name="Cucini C."/>
            <person name="Boschi S."/>
            <person name="Funari R."/>
            <person name="Cardaioli E."/>
            <person name="Iannotti N."/>
            <person name="Marturano G."/>
            <person name="Paoli F."/>
            <person name="Bruttini M."/>
            <person name="Carapelli A."/>
            <person name="Frati F."/>
            <person name="Nardi F."/>
        </authorList>
    </citation>
    <scope>NUCLEOTIDE SEQUENCE [LARGE SCALE GENOMIC DNA]</scope>
    <source>
        <strain evidence="3">DMR45628</strain>
    </source>
</reference>
<dbReference type="PROSITE" id="PS51029">
    <property type="entry name" value="MADF"/>
    <property type="match status" value="1"/>
</dbReference>
<feature type="region of interest" description="Disordered" evidence="1">
    <location>
        <begin position="1"/>
        <end position="28"/>
    </location>
</feature>
<dbReference type="PANTHER" id="PTHR21505:SF8">
    <property type="entry name" value="DPT-YFP REPRESSOR BY OVEREXPRESSION, ISOFORM D-RELATED"/>
    <property type="match status" value="1"/>
</dbReference>
<evidence type="ECO:0000313" key="4">
    <source>
        <dbReference type="Proteomes" id="UP001458880"/>
    </source>
</evidence>
<dbReference type="AlphaFoldDB" id="A0AAW1KK01"/>
<dbReference type="PANTHER" id="PTHR21505">
    <property type="entry name" value="MADF DOMAIN-CONTAINING PROTEIN-RELATED"/>
    <property type="match status" value="1"/>
</dbReference>
<evidence type="ECO:0000259" key="2">
    <source>
        <dbReference type="PROSITE" id="PS51029"/>
    </source>
</evidence>
<organism evidence="3 4">
    <name type="scientific">Popillia japonica</name>
    <name type="common">Japanese beetle</name>
    <dbReference type="NCBI Taxonomy" id="7064"/>
    <lineage>
        <taxon>Eukaryota</taxon>
        <taxon>Metazoa</taxon>
        <taxon>Ecdysozoa</taxon>
        <taxon>Arthropoda</taxon>
        <taxon>Hexapoda</taxon>
        <taxon>Insecta</taxon>
        <taxon>Pterygota</taxon>
        <taxon>Neoptera</taxon>
        <taxon>Endopterygota</taxon>
        <taxon>Coleoptera</taxon>
        <taxon>Polyphaga</taxon>
        <taxon>Scarabaeiformia</taxon>
        <taxon>Scarabaeidae</taxon>
        <taxon>Rutelinae</taxon>
        <taxon>Popillia</taxon>
    </lineage>
</organism>
<proteinExistence type="predicted"/>
<evidence type="ECO:0000256" key="1">
    <source>
        <dbReference type="SAM" id="MobiDB-lite"/>
    </source>
</evidence>
<feature type="domain" description="MADF" evidence="2">
    <location>
        <begin position="36"/>
        <end position="134"/>
    </location>
</feature>
<gene>
    <name evidence="3" type="ORF">QE152_g22676</name>
</gene>
<dbReference type="InterPro" id="IPR006578">
    <property type="entry name" value="MADF-dom"/>
</dbReference>
<comment type="caution">
    <text evidence="3">The sequence shown here is derived from an EMBL/GenBank/DDBJ whole genome shotgun (WGS) entry which is preliminary data.</text>
</comment>